<proteinExistence type="predicted"/>
<sequence length="509" mass="54523">MDNHTSYMSQSNQESAVSSSQSFLGYAVSSTPPQNSGSMMPAFLSEASAGASHISQTDGQHSTISSEADAGKEDSVQPSGDVDSSAGRRSINSSKRAAQNRAAQRAFRLRRERYVASLEDKARNYERLESAYIEVQRENQQLRTRLHKLHSENTALRTHLSSNTPMMHASTGMPPDSFTPIDNSPAPYYPDVAEVHPVMIGGSSVYPQQEISRRHSMHPDSGIPGEYDSIKGFYPSSHPYRDTMRKTSAHYAHQRPAGAPAGFVPPPNSYPQYQPHAHMHAHKSRYNQQHPLYHHHDGYGGGGGGSAGNQLQPRPMPAHLSGRMGHDLHHHHPSSSHSPPRRTMASTPMQASTGAAAAAAAITAAAAAMTRSATNASPGVSHDSFPMKIERDNLNPAAINATRFGNSLDRTSSPSCGWDSGPRPEVSISATSSIQYNKPPAGPETASPISSASATAMSTVSSSAPAAHVLPSVREITRSMGSMLPGSPHIGSDGEELGKAQPESKRRPW</sequence>
<reference evidence="6" key="1">
    <citation type="submission" date="2022-07" db="EMBL/GenBank/DDBJ databases">
        <title>Phylogenomic reconstructions and comparative analyses of Kickxellomycotina fungi.</title>
        <authorList>
            <person name="Reynolds N.K."/>
            <person name="Stajich J.E."/>
            <person name="Barry K."/>
            <person name="Grigoriev I.V."/>
            <person name="Crous P."/>
            <person name="Smith M.E."/>
        </authorList>
    </citation>
    <scope>NUCLEOTIDE SEQUENCE</scope>
    <source>
        <strain evidence="6">BCRC 34489</strain>
    </source>
</reference>
<keyword evidence="7" id="KW-1185">Reference proteome</keyword>
<dbReference type="PANTHER" id="PTHR40621:SF6">
    <property type="entry name" value="AP-1-LIKE TRANSCRIPTION FACTOR YAP1-RELATED"/>
    <property type="match status" value="1"/>
</dbReference>
<feature type="domain" description="BZIP" evidence="5">
    <location>
        <begin position="95"/>
        <end position="110"/>
    </location>
</feature>
<dbReference type="PANTHER" id="PTHR40621">
    <property type="entry name" value="TRANSCRIPTION FACTOR KAPC-RELATED"/>
    <property type="match status" value="1"/>
</dbReference>
<evidence type="ECO:0000259" key="5">
    <source>
        <dbReference type="PROSITE" id="PS00036"/>
    </source>
</evidence>
<dbReference type="GO" id="GO:0001228">
    <property type="term" value="F:DNA-binding transcription activator activity, RNA polymerase II-specific"/>
    <property type="evidence" value="ECO:0007669"/>
    <property type="project" value="TreeGrafter"/>
</dbReference>
<name>A0A9W8HK05_9FUNG</name>
<feature type="coiled-coil region" evidence="3">
    <location>
        <begin position="111"/>
        <end position="152"/>
    </location>
</feature>
<dbReference type="AlphaFoldDB" id="A0A9W8HK05"/>
<feature type="compositionally biased region" description="Polar residues" evidence="4">
    <location>
        <begin position="405"/>
        <end position="415"/>
    </location>
</feature>
<feature type="compositionally biased region" description="Low complexity" evidence="4">
    <location>
        <begin position="96"/>
        <end position="106"/>
    </location>
</feature>
<feature type="compositionally biased region" description="Polar residues" evidence="4">
    <location>
        <begin position="28"/>
        <end position="38"/>
    </location>
</feature>
<protein>
    <recommendedName>
        <fullName evidence="5">BZIP domain-containing protein</fullName>
    </recommendedName>
</protein>
<dbReference type="PROSITE" id="PS00036">
    <property type="entry name" value="BZIP_BASIC"/>
    <property type="match status" value="1"/>
</dbReference>
<evidence type="ECO:0000313" key="6">
    <source>
        <dbReference type="EMBL" id="KAJ2786550.1"/>
    </source>
</evidence>
<dbReference type="GO" id="GO:0000976">
    <property type="term" value="F:transcription cis-regulatory region binding"/>
    <property type="evidence" value="ECO:0007669"/>
    <property type="project" value="InterPro"/>
</dbReference>
<feature type="region of interest" description="Disordered" evidence="4">
    <location>
        <begin position="1"/>
        <end position="106"/>
    </location>
</feature>
<dbReference type="GO" id="GO:0090575">
    <property type="term" value="C:RNA polymerase II transcription regulator complex"/>
    <property type="evidence" value="ECO:0007669"/>
    <property type="project" value="TreeGrafter"/>
</dbReference>
<comment type="subcellular location">
    <subcellularLocation>
        <location evidence="1">Nucleus</location>
    </subcellularLocation>
</comment>
<dbReference type="InterPro" id="IPR004827">
    <property type="entry name" value="bZIP"/>
</dbReference>
<feature type="region of interest" description="Disordered" evidence="4">
    <location>
        <begin position="479"/>
        <end position="509"/>
    </location>
</feature>
<feature type="compositionally biased region" description="Basic and acidic residues" evidence="4">
    <location>
        <begin position="496"/>
        <end position="509"/>
    </location>
</feature>
<dbReference type="InterPro" id="IPR050936">
    <property type="entry name" value="AP-1-like"/>
</dbReference>
<feature type="compositionally biased region" description="Polar residues" evidence="4">
    <location>
        <begin position="53"/>
        <end position="66"/>
    </location>
</feature>
<gene>
    <name evidence="6" type="ORF">GGI15_001425</name>
</gene>
<dbReference type="OrthoDB" id="5585264at2759"/>
<dbReference type="EMBL" id="JANBUM010000055">
    <property type="protein sequence ID" value="KAJ2786550.1"/>
    <property type="molecule type" value="Genomic_DNA"/>
</dbReference>
<evidence type="ECO:0000256" key="4">
    <source>
        <dbReference type="SAM" id="MobiDB-lite"/>
    </source>
</evidence>
<feature type="region of interest" description="Disordered" evidence="4">
    <location>
        <begin position="405"/>
        <end position="453"/>
    </location>
</feature>
<evidence type="ECO:0000256" key="2">
    <source>
        <dbReference type="ARBA" id="ARBA00023242"/>
    </source>
</evidence>
<comment type="caution">
    <text evidence="6">The sequence shown here is derived from an EMBL/GenBank/DDBJ whole genome shotgun (WGS) entry which is preliminary data.</text>
</comment>
<organism evidence="6 7">
    <name type="scientific">Coemansia interrupta</name>
    <dbReference type="NCBI Taxonomy" id="1126814"/>
    <lineage>
        <taxon>Eukaryota</taxon>
        <taxon>Fungi</taxon>
        <taxon>Fungi incertae sedis</taxon>
        <taxon>Zoopagomycota</taxon>
        <taxon>Kickxellomycotina</taxon>
        <taxon>Kickxellomycetes</taxon>
        <taxon>Kickxellales</taxon>
        <taxon>Kickxellaceae</taxon>
        <taxon>Coemansia</taxon>
    </lineage>
</organism>
<feature type="region of interest" description="Disordered" evidence="4">
    <location>
        <begin position="246"/>
        <end position="352"/>
    </location>
</feature>
<feature type="compositionally biased region" description="Low complexity" evidence="4">
    <location>
        <begin position="9"/>
        <end position="22"/>
    </location>
</feature>
<dbReference type="InterPro" id="IPR046347">
    <property type="entry name" value="bZIP_sf"/>
</dbReference>
<dbReference type="SUPFAM" id="SSF57959">
    <property type="entry name" value="Leucine zipper domain"/>
    <property type="match status" value="1"/>
</dbReference>
<keyword evidence="3" id="KW-0175">Coiled coil</keyword>
<accession>A0A9W8HK05</accession>
<dbReference type="Proteomes" id="UP001140172">
    <property type="component" value="Unassembled WGS sequence"/>
</dbReference>
<evidence type="ECO:0000256" key="1">
    <source>
        <dbReference type="ARBA" id="ARBA00004123"/>
    </source>
</evidence>
<evidence type="ECO:0000313" key="7">
    <source>
        <dbReference type="Proteomes" id="UP001140172"/>
    </source>
</evidence>
<evidence type="ECO:0000256" key="3">
    <source>
        <dbReference type="SAM" id="Coils"/>
    </source>
</evidence>
<dbReference type="Gene3D" id="1.20.5.170">
    <property type="match status" value="1"/>
</dbReference>
<feature type="compositionally biased region" description="Low complexity" evidence="4">
    <location>
        <begin position="443"/>
        <end position="453"/>
    </location>
</feature>
<keyword evidence="2" id="KW-0539">Nucleus</keyword>